<reference evidence="1" key="1">
    <citation type="journal article" date="2022" name="Int. J. Mol. Sci.">
        <title>Draft Genome of Tanacetum Coccineum: Genomic Comparison of Closely Related Tanacetum-Family Plants.</title>
        <authorList>
            <person name="Yamashiro T."/>
            <person name="Shiraishi A."/>
            <person name="Nakayama K."/>
            <person name="Satake H."/>
        </authorList>
    </citation>
    <scope>NUCLEOTIDE SEQUENCE</scope>
</reference>
<reference evidence="1" key="2">
    <citation type="submission" date="2022-01" db="EMBL/GenBank/DDBJ databases">
        <authorList>
            <person name="Yamashiro T."/>
            <person name="Shiraishi A."/>
            <person name="Satake H."/>
            <person name="Nakayama K."/>
        </authorList>
    </citation>
    <scope>NUCLEOTIDE SEQUENCE</scope>
</reference>
<proteinExistence type="predicted"/>
<sequence length="149" mass="16784">MSQKHKLEHEKNKAEAEVALLKAQPSFPNIGQFNELLEKSLHTEFSKNLSAHDFSSSLPTELNELPTKFNKLAEDVKGLKNQVHDLEIELLGDLKEIPTKLEDFTKTVTSLTSQVVELKTLQWELAAEFLPLPTQVACVQANKDLENGY</sequence>
<name>A0ABQ5C9Q4_9ASTR</name>
<evidence type="ECO:0000313" key="2">
    <source>
        <dbReference type="Proteomes" id="UP001151760"/>
    </source>
</evidence>
<accession>A0ABQ5C9Q4</accession>
<evidence type="ECO:0000313" key="1">
    <source>
        <dbReference type="EMBL" id="GJT23645.1"/>
    </source>
</evidence>
<comment type="caution">
    <text evidence="1">The sequence shown here is derived from an EMBL/GenBank/DDBJ whole genome shotgun (WGS) entry which is preliminary data.</text>
</comment>
<protein>
    <submittedName>
        <fullName evidence="1">Uncharacterized protein</fullName>
    </submittedName>
</protein>
<dbReference type="Proteomes" id="UP001151760">
    <property type="component" value="Unassembled WGS sequence"/>
</dbReference>
<organism evidence="1 2">
    <name type="scientific">Tanacetum coccineum</name>
    <dbReference type="NCBI Taxonomy" id="301880"/>
    <lineage>
        <taxon>Eukaryota</taxon>
        <taxon>Viridiplantae</taxon>
        <taxon>Streptophyta</taxon>
        <taxon>Embryophyta</taxon>
        <taxon>Tracheophyta</taxon>
        <taxon>Spermatophyta</taxon>
        <taxon>Magnoliopsida</taxon>
        <taxon>eudicotyledons</taxon>
        <taxon>Gunneridae</taxon>
        <taxon>Pentapetalae</taxon>
        <taxon>asterids</taxon>
        <taxon>campanulids</taxon>
        <taxon>Asterales</taxon>
        <taxon>Asteraceae</taxon>
        <taxon>Asteroideae</taxon>
        <taxon>Anthemideae</taxon>
        <taxon>Anthemidinae</taxon>
        <taxon>Tanacetum</taxon>
    </lineage>
</organism>
<gene>
    <name evidence="1" type="ORF">Tco_0893582</name>
</gene>
<keyword evidence="2" id="KW-1185">Reference proteome</keyword>
<dbReference type="EMBL" id="BQNB010014072">
    <property type="protein sequence ID" value="GJT23645.1"/>
    <property type="molecule type" value="Genomic_DNA"/>
</dbReference>